<protein>
    <submittedName>
        <fullName evidence="1">Uncharacterized protein</fullName>
    </submittedName>
</protein>
<accession>A0A7G1NTJ1</accession>
<dbReference type="AlphaFoldDB" id="A0A7G1NTJ1"/>
<evidence type="ECO:0000313" key="1">
    <source>
        <dbReference type="EMBL" id="BCL26643.1"/>
    </source>
</evidence>
<dbReference type="Proteomes" id="UP000516444">
    <property type="component" value="Chromosome"/>
</dbReference>
<evidence type="ECO:0000313" key="2">
    <source>
        <dbReference type="Proteomes" id="UP000516444"/>
    </source>
</evidence>
<dbReference type="EMBL" id="AP023440">
    <property type="protein sequence ID" value="BCL26643.1"/>
    <property type="molecule type" value="Genomic_DNA"/>
</dbReference>
<keyword evidence="2" id="KW-1185">Reference proteome</keyword>
<gene>
    <name evidence="1" type="ORF">GCM10017557_15020</name>
</gene>
<dbReference type="KEGG" id="sgm:GCM10017557_15020"/>
<proteinExistence type="predicted"/>
<organism evidence="1 2">
    <name type="scientific">Streptomyces aurantiacus</name>
    <dbReference type="NCBI Taxonomy" id="47760"/>
    <lineage>
        <taxon>Bacteria</taxon>
        <taxon>Bacillati</taxon>
        <taxon>Actinomycetota</taxon>
        <taxon>Actinomycetes</taxon>
        <taxon>Kitasatosporales</taxon>
        <taxon>Streptomycetaceae</taxon>
        <taxon>Streptomyces</taxon>
        <taxon>Streptomyces aurantiacus group</taxon>
    </lineage>
</organism>
<name>A0A7G1NTJ1_9ACTN</name>
<sequence>MTWLVADGSQLLEPFLEQGASGLQLPLFEARAMHMIPGPRAILLLRHRGMLEVEGVVHEAGAEASDGLDT</sequence>
<reference evidence="1 2" key="1">
    <citation type="journal article" date="2014" name="Int. J. Syst. Evol. Microbiol.">
        <title>Complete genome sequence of Corynebacterium casei LMG S-19264T (=DSM 44701T), isolated from a smear-ripened cheese.</title>
        <authorList>
            <consortium name="US DOE Joint Genome Institute (JGI-PGF)"/>
            <person name="Walter F."/>
            <person name="Albersmeier A."/>
            <person name="Kalinowski J."/>
            <person name="Ruckert C."/>
        </authorList>
    </citation>
    <scope>NUCLEOTIDE SEQUENCE [LARGE SCALE GENOMIC DNA]</scope>
    <source>
        <strain evidence="1 2">JCM 4677</strain>
    </source>
</reference>